<dbReference type="OrthoDB" id="9791347at2"/>
<dbReference type="PANTHER" id="PTHR14087">
    <property type="entry name" value="THYMOCYTE NUCLEAR PROTEIN 1"/>
    <property type="match status" value="1"/>
</dbReference>
<evidence type="ECO:0000313" key="2">
    <source>
        <dbReference type="EMBL" id="OOQ60113.1"/>
    </source>
</evidence>
<comment type="caution">
    <text evidence="2">The sequence shown here is derived from an EMBL/GenBank/DDBJ whole genome shotgun (WGS) entry which is preliminary data.</text>
</comment>
<reference evidence="2 3" key="1">
    <citation type="submission" date="2016-07" db="EMBL/GenBank/DDBJ databases">
        <title>Genomic analysis of zinc-resistant bacterium Mucilaginibacter pedocola TBZ30.</title>
        <authorList>
            <person name="Huang J."/>
            <person name="Tang J."/>
        </authorList>
    </citation>
    <scope>NUCLEOTIDE SEQUENCE [LARGE SCALE GENOMIC DNA]</scope>
    <source>
        <strain evidence="2 3">TBZ30</strain>
    </source>
</reference>
<keyword evidence="3" id="KW-1185">Reference proteome</keyword>
<sequence length="135" mass="15810">MNHWLVKSEPFKYSWEKFNQEGRTFWDGVRNYQARNNLRAMATGDLVMWYHSNEGKEIVGIARVVKEAYQDPTTNDANWVVVDLEPVESLKRPVTLEEIKADEPLKDIGLVRQGRLSVMSLKREEFDRILELAEK</sequence>
<evidence type="ECO:0000313" key="3">
    <source>
        <dbReference type="Proteomes" id="UP000189739"/>
    </source>
</evidence>
<dbReference type="InterPro" id="IPR047197">
    <property type="entry name" value="THYN1-like_EVE"/>
</dbReference>
<name>A0A1S9PGM6_9SPHI</name>
<accession>A0A1S9PGM6</accession>
<proteinExistence type="predicted"/>
<evidence type="ECO:0000259" key="1">
    <source>
        <dbReference type="Pfam" id="PF01878"/>
    </source>
</evidence>
<gene>
    <name evidence="2" type="ORF">BC343_26700</name>
</gene>
<dbReference type="InterPro" id="IPR052181">
    <property type="entry name" value="5hmC_binding"/>
</dbReference>
<dbReference type="RefSeq" id="WP_078347892.1">
    <property type="nucleotide sequence ID" value="NZ_MBTF01000009.1"/>
</dbReference>
<feature type="domain" description="EVE" evidence="1">
    <location>
        <begin position="2"/>
        <end position="132"/>
    </location>
</feature>
<dbReference type="CDD" id="cd21133">
    <property type="entry name" value="EVE"/>
    <property type="match status" value="1"/>
</dbReference>
<organism evidence="2 3">
    <name type="scientific">Mucilaginibacter pedocola</name>
    <dbReference type="NCBI Taxonomy" id="1792845"/>
    <lineage>
        <taxon>Bacteria</taxon>
        <taxon>Pseudomonadati</taxon>
        <taxon>Bacteroidota</taxon>
        <taxon>Sphingobacteriia</taxon>
        <taxon>Sphingobacteriales</taxon>
        <taxon>Sphingobacteriaceae</taxon>
        <taxon>Mucilaginibacter</taxon>
    </lineage>
</organism>
<protein>
    <submittedName>
        <fullName evidence="2">Ubiquinol-cytochrome C reductase</fullName>
    </submittedName>
</protein>
<dbReference type="EMBL" id="MBTF01000009">
    <property type="protein sequence ID" value="OOQ60113.1"/>
    <property type="molecule type" value="Genomic_DNA"/>
</dbReference>
<dbReference type="PANTHER" id="PTHR14087:SF7">
    <property type="entry name" value="THYMOCYTE NUCLEAR PROTEIN 1"/>
    <property type="match status" value="1"/>
</dbReference>
<dbReference type="Pfam" id="PF01878">
    <property type="entry name" value="EVE"/>
    <property type="match status" value="1"/>
</dbReference>
<dbReference type="STRING" id="1792845.BC343_26700"/>
<dbReference type="InterPro" id="IPR015947">
    <property type="entry name" value="PUA-like_sf"/>
</dbReference>
<dbReference type="Gene3D" id="3.10.590.10">
    <property type="entry name" value="ph1033 like domains"/>
    <property type="match status" value="1"/>
</dbReference>
<dbReference type="InterPro" id="IPR002740">
    <property type="entry name" value="EVE_domain"/>
</dbReference>
<dbReference type="Proteomes" id="UP000189739">
    <property type="component" value="Unassembled WGS sequence"/>
</dbReference>
<dbReference type="AlphaFoldDB" id="A0A1S9PGM6"/>
<dbReference type="SUPFAM" id="SSF88697">
    <property type="entry name" value="PUA domain-like"/>
    <property type="match status" value="1"/>
</dbReference>